<dbReference type="PANTHER" id="PTHR13183:SF3">
    <property type="entry name" value="KDA INNER DYNEIN ARM LIGHT CHAIN, AXONEMAL, PUTATIVE-RELATED"/>
    <property type="match status" value="1"/>
</dbReference>
<feature type="region of interest" description="Disordered" evidence="3">
    <location>
        <begin position="74"/>
        <end position="93"/>
    </location>
</feature>
<gene>
    <name evidence="4" type="ORF">TM35_000083710</name>
</gene>
<dbReference type="OrthoDB" id="273640at2759"/>
<dbReference type="STRING" id="67003.A0A1X0P1K7"/>
<dbReference type="GO" id="GO:0005930">
    <property type="term" value="C:axoneme"/>
    <property type="evidence" value="ECO:0007669"/>
    <property type="project" value="TreeGrafter"/>
</dbReference>
<name>A0A1X0P1K7_9TRYP</name>
<dbReference type="Pfam" id="PF10211">
    <property type="entry name" value="Ax_dynein_light"/>
    <property type="match status" value="1"/>
</dbReference>
<dbReference type="RefSeq" id="XP_028884639.1">
    <property type="nucleotide sequence ID" value="XM_029024236.1"/>
</dbReference>
<keyword evidence="1 2" id="KW-0175">Coiled coil</keyword>
<dbReference type="PANTHER" id="PTHR13183">
    <property type="entry name" value="AXONEMAL INNER ARM DYNEIN LIGHT CHAIN 28"/>
    <property type="match status" value="1"/>
</dbReference>
<proteinExistence type="predicted"/>
<dbReference type="GeneID" id="39984016"/>
<dbReference type="GO" id="GO:0045504">
    <property type="term" value="F:dynein heavy chain binding"/>
    <property type="evidence" value="ECO:0007669"/>
    <property type="project" value="TreeGrafter"/>
</dbReference>
<evidence type="ECO:0000313" key="5">
    <source>
        <dbReference type="Proteomes" id="UP000192257"/>
    </source>
</evidence>
<dbReference type="VEuPathDB" id="TriTrypDB:TM35_000083710"/>
<comment type="caution">
    <text evidence="4">The sequence shown here is derived from an EMBL/GenBank/DDBJ whole genome shotgun (WGS) entry which is preliminary data.</text>
</comment>
<protein>
    <submittedName>
        <fullName evidence="4">Putative 33 kDa inner dynein arm light chain, axonemal</fullName>
    </submittedName>
</protein>
<dbReference type="Proteomes" id="UP000192257">
    <property type="component" value="Unassembled WGS sequence"/>
</dbReference>
<keyword evidence="5" id="KW-1185">Reference proteome</keyword>
<accession>A0A1X0P1K7</accession>
<evidence type="ECO:0000256" key="3">
    <source>
        <dbReference type="SAM" id="MobiDB-lite"/>
    </source>
</evidence>
<feature type="compositionally biased region" description="Polar residues" evidence="3">
    <location>
        <begin position="12"/>
        <end position="24"/>
    </location>
</feature>
<evidence type="ECO:0000313" key="4">
    <source>
        <dbReference type="EMBL" id="ORC90573.1"/>
    </source>
</evidence>
<sequence>MDSLLKLQTQVIKGNTTTGENSNGEDTKQTKRTVSIPVSRLADAKKNAATVPSIYPEEGKGKGEGEEGGMLTVRRLDSSHRKTTPGGEKEKGVITTVTTKTTKTTIRSTQQNYAAGTFINEEKTMWQLSTLQYSAASPAVAKAASVEESNNKGSLSYPGGAVLPALMSKLSDVERLLYTMLPPKQTVNKETGETIMQFVSVEPSSRVEVAELHQRLIQRLQERAARNSGICPIRREIYAEVFDELIREITLEEPVRGILLLRVRDELYQSLAAHRSLSERAMYYASKQRVEALKGMDELRQRITQLEKEKAELIVKRKTASLREEQLRRAIEEENIARNKAWQDELGYYRRSNRQLSQRIKEETERANAQGVAVTNVAREVIDTGEPTATTAS</sequence>
<feature type="coiled-coil region" evidence="2">
    <location>
        <begin position="289"/>
        <end position="323"/>
    </location>
</feature>
<dbReference type="AlphaFoldDB" id="A0A1X0P1K7"/>
<dbReference type="InterPro" id="IPR019347">
    <property type="entry name" value="Axonemal_dynein_light_chain"/>
</dbReference>
<feature type="region of interest" description="Disordered" evidence="3">
    <location>
        <begin position="12"/>
        <end position="69"/>
    </location>
</feature>
<evidence type="ECO:0000256" key="1">
    <source>
        <dbReference type="ARBA" id="ARBA00023054"/>
    </source>
</evidence>
<reference evidence="4 5" key="1">
    <citation type="submission" date="2017-03" db="EMBL/GenBank/DDBJ databases">
        <title>An alternative strategy for trypanosome survival in the mammalian bloodstream revealed through genome and transcriptome analysis of the ubiquitous bovine parasite Trypanosoma (Megatrypanum) theileri.</title>
        <authorList>
            <person name="Kelly S."/>
            <person name="Ivens A."/>
            <person name="Mott A."/>
            <person name="O'Neill E."/>
            <person name="Emms D."/>
            <person name="Macleod O."/>
            <person name="Voorheis P."/>
            <person name="Matthews J."/>
            <person name="Matthews K."/>
            <person name="Carrington M."/>
        </authorList>
    </citation>
    <scope>NUCLEOTIDE SEQUENCE [LARGE SCALE GENOMIC DNA]</scope>
    <source>
        <strain evidence="4">Edinburgh</strain>
    </source>
</reference>
<evidence type="ECO:0000256" key="2">
    <source>
        <dbReference type="SAM" id="Coils"/>
    </source>
</evidence>
<dbReference type="EMBL" id="NBCO01000008">
    <property type="protein sequence ID" value="ORC90573.1"/>
    <property type="molecule type" value="Genomic_DNA"/>
</dbReference>
<organism evidence="4 5">
    <name type="scientific">Trypanosoma theileri</name>
    <dbReference type="NCBI Taxonomy" id="67003"/>
    <lineage>
        <taxon>Eukaryota</taxon>
        <taxon>Discoba</taxon>
        <taxon>Euglenozoa</taxon>
        <taxon>Kinetoplastea</taxon>
        <taxon>Metakinetoplastina</taxon>
        <taxon>Trypanosomatida</taxon>
        <taxon>Trypanosomatidae</taxon>
        <taxon>Trypanosoma</taxon>
    </lineage>
</organism>